<dbReference type="GO" id="GO:0016740">
    <property type="term" value="F:transferase activity"/>
    <property type="evidence" value="ECO:0007669"/>
    <property type="project" value="UniProtKB-KW"/>
</dbReference>
<protein>
    <submittedName>
        <fullName evidence="2">tRNA (Adenosine(37)-N6)-threonylcarbamoyltransferase complex dimerization subunit type 1 TsaB</fullName>
    </submittedName>
</protein>
<feature type="domain" description="Gcp-like" evidence="1">
    <location>
        <begin position="27"/>
        <end position="85"/>
    </location>
</feature>
<evidence type="ECO:0000259" key="1">
    <source>
        <dbReference type="Pfam" id="PF00814"/>
    </source>
</evidence>
<dbReference type="Gene3D" id="3.30.420.40">
    <property type="match status" value="1"/>
</dbReference>
<dbReference type="GO" id="GO:0002949">
    <property type="term" value="P:tRNA threonylcarbamoyladenosine modification"/>
    <property type="evidence" value="ECO:0007669"/>
    <property type="project" value="InterPro"/>
</dbReference>
<dbReference type="InterPro" id="IPR000905">
    <property type="entry name" value="Gcp-like_dom"/>
</dbReference>
<reference evidence="2 3" key="1">
    <citation type="journal article" date="2016" name="Nat. Commun.">
        <title>Thousands of microbial genomes shed light on interconnected biogeochemical processes in an aquifer system.</title>
        <authorList>
            <person name="Anantharaman K."/>
            <person name="Brown C.T."/>
            <person name="Hug L.A."/>
            <person name="Sharon I."/>
            <person name="Castelle C.J."/>
            <person name="Probst A.J."/>
            <person name="Thomas B.C."/>
            <person name="Singh A."/>
            <person name="Wilkins M.J."/>
            <person name="Karaoz U."/>
            <person name="Brodie E.L."/>
            <person name="Williams K.H."/>
            <person name="Hubbard S.S."/>
            <person name="Banfield J.F."/>
        </authorList>
    </citation>
    <scope>NUCLEOTIDE SEQUENCE [LARGE SCALE GENOMIC DNA]</scope>
</reference>
<name>A0A1G1V937_9BACT</name>
<evidence type="ECO:0000313" key="3">
    <source>
        <dbReference type="Proteomes" id="UP000178319"/>
    </source>
</evidence>
<dbReference type="STRING" id="1797516.A3D26_03015"/>
<dbReference type="InterPro" id="IPR043129">
    <property type="entry name" value="ATPase_NBD"/>
</dbReference>
<keyword evidence="2" id="KW-0808">Transferase</keyword>
<proteinExistence type="predicted"/>
<dbReference type="NCBIfam" id="TIGR03725">
    <property type="entry name" value="T6A_YeaZ"/>
    <property type="match status" value="1"/>
</dbReference>
<dbReference type="SUPFAM" id="SSF53067">
    <property type="entry name" value="Actin-like ATPase domain"/>
    <property type="match status" value="1"/>
</dbReference>
<evidence type="ECO:0000313" key="2">
    <source>
        <dbReference type="EMBL" id="OGY11935.1"/>
    </source>
</evidence>
<dbReference type="Proteomes" id="UP000178319">
    <property type="component" value="Unassembled WGS sequence"/>
</dbReference>
<dbReference type="InterPro" id="IPR022496">
    <property type="entry name" value="T6A_TsaB"/>
</dbReference>
<accession>A0A1G1V937</accession>
<comment type="caution">
    <text evidence="2">The sequence shown here is derived from an EMBL/GenBank/DDBJ whole genome shotgun (WGS) entry which is preliminary data.</text>
</comment>
<dbReference type="AlphaFoldDB" id="A0A1G1V937"/>
<gene>
    <name evidence="2" type="ORF">A3D26_03015</name>
</gene>
<dbReference type="Pfam" id="PF00814">
    <property type="entry name" value="TsaD"/>
    <property type="match status" value="1"/>
</dbReference>
<organism evidence="2 3">
    <name type="scientific">Candidatus Blackburnbacteria bacterium RIFCSPHIGHO2_02_FULL_44_20</name>
    <dbReference type="NCBI Taxonomy" id="1797516"/>
    <lineage>
        <taxon>Bacteria</taxon>
        <taxon>Candidatus Blackburniibacteriota</taxon>
    </lineage>
</organism>
<dbReference type="EMBL" id="MHBZ01000009">
    <property type="protein sequence ID" value="OGY11935.1"/>
    <property type="molecule type" value="Genomic_DNA"/>
</dbReference>
<sequence length="100" mass="11101">MKLYIDTTNSEKIKIKVGDVTIKKESREKTSQTLLQTIEEALKKRKIKLKDLSEIEIEEGPGSFTGLRVGAAVANTLGFTLNIPVNGKMIPRDGPVEPKY</sequence>